<dbReference type="AlphaFoldDB" id="A0A9N9N330"/>
<reference evidence="2" key="2">
    <citation type="submission" date="2022-10" db="EMBL/GenBank/DDBJ databases">
        <authorList>
            <consortium name="ENA_rothamsted_submissions"/>
            <consortium name="culmorum"/>
            <person name="King R."/>
        </authorList>
    </citation>
    <scope>NUCLEOTIDE SEQUENCE</scope>
</reference>
<sequence>MGDGNHLPSAGITVIAKGIAKPLEKEGVEYLQAEKVITRVKIGHGQVAIDDTERPVAAVSAATFFNASPGVVLDILNPLIEETSAAVIKAFINKVLGAIPLKEVLTDKNDPNVADCIRRMAEQAKNVLAAGVPSLGVQSLEPLRVPSIRLRQHNMPRNKFKYDAWLSDLTRIPRRPESDRQHKPTSVGSNRRIRGLGAIPDAASGIHWETFSQFQ</sequence>
<dbReference type="EMBL" id="OU893341">
    <property type="protein sequence ID" value="CAG9782757.1"/>
    <property type="molecule type" value="Genomic_DNA"/>
</dbReference>
<evidence type="ECO:0000256" key="1">
    <source>
        <dbReference type="SAM" id="MobiDB-lite"/>
    </source>
</evidence>
<evidence type="ECO:0000313" key="3">
    <source>
        <dbReference type="Proteomes" id="UP001153714"/>
    </source>
</evidence>
<feature type="region of interest" description="Disordered" evidence="1">
    <location>
        <begin position="173"/>
        <end position="194"/>
    </location>
</feature>
<organism evidence="2 3">
    <name type="scientific">Diatraea saccharalis</name>
    <name type="common">sugarcane borer</name>
    <dbReference type="NCBI Taxonomy" id="40085"/>
    <lineage>
        <taxon>Eukaryota</taxon>
        <taxon>Metazoa</taxon>
        <taxon>Ecdysozoa</taxon>
        <taxon>Arthropoda</taxon>
        <taxon>Hexapoda</taxon>
        <taxon>Insecta</taxon>
        <taxon>Pterygota</taxon>
        <taxon>Neoptera</taxon>
        <taxon>Endopterygota</taxon>
        <taxon>Lepidoptera</taxon>
        <taxon>Glossata</taxon>
        <taxon>Ditrysia</taxon>
        <taxon>Pyraloidea</taxon>
        <taxon>Crambidae</taxon>
        <taxon>Crambinae</taxon>
        <taxon>Diatraea</taxon>
    </lineage>
</organism>
<dbReference type="InterPro" id="IPR038606">
    <property type="entry name" value="To_sf"/>
</dbReference>
<name>A0A9N9N330_9NEOP</name>
<accession>A0A9N9N330</accession>
<dbReference type="PANTHER" id="PTHR11008">
    <property type="entry name" value="PROTEIN TAKEOUT-LIKE PROTEIN"/>
    <property type="match status" value="1"/>
</dbReference>
<gene>
    <name evidence="2" type="ORF">DIATSA_LOCUS993</name>
</gene>
<dbReference type="InterPro" id="IPR010562">
    <property type="entry name" value="Haemolymph_juvenile_hormone-bd"/>
</dbReference>
<dbReference type="OrthoDB" id="8191090at2759"/>
<dbReference type="Pfam" id="PF06585">
    <property type="entry name" value="JHBP"/>
    <property type="match status" value="2"/>
</dbReference>
<reference evidence="2" key="1">
    <citation type="submission" date="2021-12" db="EMBL/GenBank/DDBJ databases">
        <authorList>
            <person name="King R."/>
        </authorList>
    </citation>
    <scope>NUCLEOTIDE SEQUENCE</scope>
</reference>
<proteinExistence type="predicted"/>
<dbReference type="PANTHER" id="PTHR11008:SF41">
    <property type="entry name" value="RE70318P"/>
    <property type="match status" value="1"/>
</dbReference>
<protein>
    <submittedName>
        <fullName evidence="2">Uncharacterized protein</fullName>
    </submittedName>
</protein>
<keyword evidence="3" id="KW-1185">Reference proteome</keyword>
<dbReference type="Proteomes" id="UP001153714">
    <property type="component" value="Chromosome 10"/>
</dbReference>
<evidence type="ECO:0000313" key="2">
    <source>
        <dbReference type="EMBL" id="CAG9782757.1"/>
    </source>
</evidence>
<dbReference type="Gene3D" id="3.15.10.30">
    <property type="entry name" value="Haemolymph juvenile hormone binding protein"/>
    <property type="match status" value="2"/>
</dbReference>